<keyword evidence="10" id="KW-1185">Reference proteome</keyword>
<dbReference type="NCBIfam" id="TIGR00229">
    <property type="entry name" value="sensory_box"/>
    <property type="match status" value="1"/>
</dbReference>
<dbReference type="RefSeq" id="WP_188956037.1">
    <property type="nucleotide sequence ID" value="NZ_BMQW01000005.1"/>
</dbReference>
<dbReference type="SUPFAM" id="SSF55785">
    <property type="entry name" value="PYP-like sensor domain (PAS domain)"/>
    <property type="match status" value="3"/>
</dbReference>
<proteinExistence type="predicted"/>
<dbReference type="InterPro" id="IPR035965">
    <property type="entry name" value="PAS-like_dom_sf"/>
</dbReference>
<dbReference type="InterPro" id="IPR000014">
    <property type="entry name" value="PAS"/>
</dbReference>
<dbReference type="Proteomes" id="UP000654004">
    <property type="component" value="Unassembled WGS sequence"/>
</dbReference>
<evidence type="ECO:0000256" key="5">
    <source>
        <dbReference type="SAM" id="MobiDB-lite"/>
    </source>
</evidence>
<accession>A0ABQ2QPV5</accession>
<dbReference type="InterPro" id="IPR042240">
    <property type="entry name" value="CHASE_sf"/>
</dbReference>
<reference evidence="10" key="1">
    <citation type="journal article" date="2019" name="Int. J. Syst. Evol. Microbiol.">
        <title>The Global Catalogue of Microorganisms (GCM) 10K type strain sequencing project: providing services to taxonomists for standard genome sequencing and annotation.</title>
        <authorList>
            <consortium name="The Broad Institute Genomics Platform"/>
            <consortium name="The Broad Institute Genome Sequencing Center for Infectious Disease"/>
            <person name="Wu L."/>
            <person name="Ma J."/>
        </authorList>
    </citation>
    <scope>NUCLEOTIDE SEQUENCE [LARGE SCALE GENOMIC DNA]</scope>
    <source>
        <strain evidence="10">JCM 32305</strain>
    </source>
</reference>
<dbReference type="PROSITE" id="PS50112">
    <property type="entry name" value="PAS"/>
    <property type="match status" value="1"/>
</dbReference>
<protein>
    <recommendedName>
        <fullName evidence="11">PAS/PAC sensor protein</fullName>
    </recommendedName>
</protein>
<dbReference type="SMART" id="SM00091">
    <property type="entry name" value="PAS"/>
    <property type="match status" value="3"/>
</dbReference>
<evidence type="ECO:0000256" key="2">
    <source>
        <dbReference type="ARBA" id="ARBA00022692"/>
    </source>
</evidence>
<evidence type="ECO:0000256" key="6">
    <source>
        <dbReference type="SAM" id="Phobius"/>
    </source>
</evidence>
<dbReference type="Pfam" id="PF03924">
    <property type="entry name" value="CHASE"/>
    <property type="match status" value="1"/>
</dbReference>
<dbReference type="Gene3D" id="1.20.120.160">
    <property type="entry name" value="HPT domain"/>
    <property type="match status" value="1"/>
</dbReference>
<dbReference type="CDD" id="cd00130">
    <property type="entry name" value="PAS"/>
    <property type="match status" value="1"/>
</dbReference>
<keyword evidence="4 6" id="KW-0472">Membrane</keyword>
<evidence type="ECO:0000256" key="1">
    <source>
        <dbReference type="ARBA" id="ARBA00004370"/>
    </source>
</evidence>
<dbReference type="SUPFAM" id="SSF47226">
    <property type="entry name" value="Histidine-containing phosphotransfer domain, HPT domain"/>
    <property type="match status" value="1"/>
</dbReference>
<evidence type="ECO:0000259" key="8">
    <source>
        <dbReference type="PROSITE" id="PS50839"/>
    </source>
</evidence>
<dbReference type="Gene3D" id="3.30.450.350">
    <property type="entry name" value="CHASE domain"/>
    <property type="match status" value="1"/>
</dbReference>
<evidence type="ECO:0000313" key="10">
    <source>
        <dbReference type="Proteomes" id="UP000654004"/>
    </source>
</evidence>
<name>A0ABQ2QPV5_9GAMM</name>
<keyword evidence="3 6" id="KW-1133">Transmembrane helix</keyword>
<dbReference type="SMART" id="SM01079">
    <property type="entry name" value="CHASE"/>
    <property type="match status" value="1"/>
</dbReference>
<keyword evidence="2 6" id="KW-0812">Transmembrane</keyword>
<gene>
    <name evidence="9" type="ORF">GCM10009410_21190</name>
</gene>
<dbReference type="InterPro" id="IPR036641">
    <property type="entry name" value="HPT_dom_sf"/>
</dbReference>
<organism evidence="9 10">
    <name type="scientific">Shewanella ulleungensis</name>
    <dbReference type="NCBI Taxonomy" id="2282699"/>
    <lineage>
        <taxon>Bacteria</taxon>
        <taxon>Pseudomonadati</taxon>
        <taxon>Pseudomonadota</taxon>
        <taxon>Gammaproteobacteria</taxon>
        <taxon>Alteromonadales</taxon>
        <taxon>Shewanellaceae</taxon>
        <taxon>Shewanella</taxon>
    </lineage>
</organism>
<evidence type="ECO:0008006" key="11">
    <source>
        <dbReference type="Google" id="ProtNLM"/>
    </source>
</evidence>
<feature type="transmembrane region" description="Helical" evidence="6">
    <location>
        <begin position="16"/>
        <end position="35"/>
    </location>
</feature>
<dbReference type="InterPro" id="IPR006189">
    <property type="entry name" value="CHASE_dom"/>
</dbReference>
<evidence type="ECO:0000256" key="4">
    <source>
        <dbReference type="ARBA" id="ARBA00023136"/>
    </source>
</evidence>
<dbReference type="PROSITE" id="PS50839">
    <property type="entry name" value="CHASE"/>
    <property type="match status" value="1"/>
</dbReference>
<evidence type="ECO:0000313" key="9">
    <source>
        <dbReference type="EMBL" id="GGP87394.1"/>
    </source>
</evidence>
<feature type="domain" description="CHASE" evidence="8">
    <location>
        <begin position="103"/>
        <end position="247"/>
    </location>
</feature>
<dbReference type="EMBL" id="BMQW01000005">
    <property type="protein sequence ID" value="GGP87394.1"/>
    <property type="molecule type" value="Genomic_DNA"/>
</dbReference>
<sequence>MLNTFKRDAQSNTYKWANLTSILLLIIGLFIAFTLKHNTEQHNTVLLQNSLTQHLNKVSQEVVERVNKFEYGLQGLRGAINTVGLDNFRYPQNLAYFQSRDYAREFPGTRGFGVIKVVQKKDLNDFLQQAHLDRNQQFKLKQLDSPQDPLFIVQYIEPERPNVESLGLDIGSEQNRRRAALSSAIANSATLTAPITLVQADKKMNHGFLLLLPIFEPLNTQSLATPEVLGWVYTPLLINEILATLTEQNNGIKLEITDISPTNNVQFFTSSLTNTTDPSAQLAVDSRYVHQQLIQIYGRDWQITFTPSTQWIADLNLADPEQVLIITLGSTLLLIVILHSLLRYITRRMDNIRQKISLSSFIDNSSECLIGVDSSFAILNWNHSAKTIFGLSNTSYQKPIIHHLSGSIPLDALIAFFKKVARGERVNKIEFTYQPNNETEARSLVLDITPLLKDHHFLGASFTINDVSKFKLLQRQLQQHNSELKHQVDESNLEIEQANLFQQNILNSSKVVIIATDSSGVISFFSSGAEQSLRFSHDEMVGNRNLTELIKDIGLLNIENGETRAREVNTPDSKKIFKFLHHHLQQQDHLTLSCAIKQKYGDHKQVYLHVSAMKQHTLGTTGFVFVAEDLTEKNALIKQLYLVSSAVDCSDNILLWVNKDGYIVHSNKYAQQILGYSSKDIQSQNIDSILVHDSEQTWQDLKLNLLNGSNKELEYKIHTLNSPSLPVQMSATLIRIDNVEFVFIKVKNIAVQNTKVPLAATTVKSLNTEQTLPSLPRHNTGISTSTDDAIEGPIEDSVKTSADDAIEGPTEDSMKTNVDDATNAPNKNIVEDSIEGYCEQQNIDYQGALSRLSNNKIVYLKALELFMEDLTQYARLDVLSTNASNEFKIMFHTLKSSSATLGFTELSHFAKQQETEIKTAENFDLAQSYITLVEQINLTLPIAQSLLTQLQGGQPVASESAVLQSTEITDDVLKLFQTLQEEIGTFNMNATNTFPQIAHILKTFEPTHYELLAHSIKNLKFQQAEEILNNIYPKLLQR</sequence>
<dbReference type="Pfam" id="PF13426">
    <property type="entry name" value="PAS_9"/>
    <property type="match status" value="2"/>
</dbReference>
<evidence type="ECO:0000259" key="7">
    <source>
        <dbReference type="PROSITE" id="PS50112"/>
    </source>
</evidence>
<dbReference type="Gene3D" id="3.30.450.20">
    <property type="entry name" value="PAS domain"/>
    <property type="match status" value="3"/>
</dbReference>
<comment type="caution">
    <text evidence="9">The sequence shown here is derived from an EMBL/GenBank/DDBJ whole genome shotgun (WGS) entry which is preliminary data.</text>
</comment>
<feature type="region of interest" description="Disordered" evidence="5">
    <location>
        <begin position="771"/>
        <end position="824"/>
    </location>
</feature>
<feature type="domain" description="PAS" evidence="7">
    <location>
        <begin position="505"/>
        <end position="550"/>
    </location>
</feature>
<comment type="subcellular location">
    <subcellularLocation>
        <location evidence="1">Membrane</location>
    </subcellularLocation>
</comment>
<evidence type="ECO:0000256" key="3">
    <source>
        <dbReference type="ARBA" id="ARBA00022989"/>
    </source>
</evidence>